<sequence>MKDISQIMRQAQQMQAKINEAQKKLEAMEVEGSSGGGMVKLRISGKNVLLSINIDPSLMAADEREILEDLIKAAHDDARRKLEDTQNEEMKGLSGGLGILPGFKMPF</sequence>
<evidence type="ECO:0000256" key="3">
    <source>
        <dbReference type="SAM" id="Coils"/>
    </source>
</evidence>
<evidence type="ECO:0000256" key="1">
    <source>
        <dbReference type="ARBA" id="ARBA00023125"/>
    </source>
</evidence>
<organism evidence="4 5">
    <name type="scientific">Candidatus Viadribacter manganicus</name>
    <dbReference type="NCBI Taxonomy" id="1759059"/>
    <lineage>
        <taxon>Bacteria</taxon>
        <taxon>Pseudomonadati</taxon>
        <taxon>Pseudomonadota</taxon>
        <taxon>Alphaproteobacteria</taxon>
        <taxon>Hyphomonadales</taxon>
        <taxon>Hyphomonadaceae</taxon>
        <taxon>Candidatus Viadribacter</taxon>
    </lineage>
</organism>
<dbReference type="Pfam" id="PF02575">
    <property type="entry name" value="YbaB_DNA_bd"/>
    <property type="match status" value="1"/>
</dbReference>
<dbReference type="SUPFAM" id="SSF82607">
    <property type="entry name" value="YbaB-like"/>
    <property type="match status" value="1"/>
</dbReference>
<dbReference type="FunCoup" id="A0A1B1AN21">
    <property type="interactions" value="387"/>
</dbReference>
<accession>A0A1B1AN21</accession>
<dbReference type="Proteomes" id="UP000092498">
    <property type="component" value="Chromosome"/>
</dbReference>
<dbReference type="OrthoDB" id="9803080at2"/>
<keyword evidence="3" id="KW-0175">Coiled coil</keyword>
<name>A0A1B1AN21_9PROT</name>
<dbReference type="PANTHER" id="PTHR33449">
    <property type="entry name" value="NUCLEOID-ASSOCIATED PROTEIN YBAB"/>
    <property type="match status" value="1"/>
</dbReference>
<evidence type="ECO:0000313" key="4">
    <source>
        <dbReference type="EMBL" id="ANP47946.1"/>
    </source>
</evidence>
<reference evidence="4 5" key="1">
    <citation type="submission" date="2015-11" db="EMBL/GenBank/DDBJ databases">
        <title>Whole-Genome Sequence of Candidatus Oderbacter manganicum from the National Park Lower Oder Valley, Germany.</title>
        <authorList>
            <person name="Braun B."/>
            <person name="Liere K."/>
            <person name="Szewzyk U."/>
        </authorList>
    </citation>
    <scope>NUCLEOTIDE SEQUENCE [LARGE SCALE GENOMIC DNA]</scope>
    <source>
        <strain evidence="4 5">OTSz_A_272</strain>
    </source>
</reference>
<keyword evidence="1 2" id="KW-0238">DNA-binding</keyword>
<dbReference type="GO" id="GO:0003677">
    <property type="term" value="F:DNA binding"/>
    <property type="evidence" value="ECO:0007669"/>
    <property type="project" value="UniProtKB-UniRule"/>
</dbReference>
<dbReference type="GO" id="GO:0043590">
    <property type="term" value="C:bacterial nucleoid"/>
    <property type="evidence" value="ECO:0007669"/>
    <property type="project" value="UniProtKB-UniRule"/>
</dbReference>
<evidence type="ECO:0000313" key="5">
    <source>
        <dbReference type="Proteomes" id="UP000092498"/>
    </source>
</evidence>
<keyword evidence="5" id="KW-1185">Reference proteome</keyword>
<dbReference type="HAMAP" id="MF_00274">
    <property type="entry name" value="DNA_YbaB_EbfC"/>
    <property type="match status" value="1"/>
</dbReference>
<dbReference type="InterPro" id="IPR036894">
    <property type="entry name" value="YbaB-like_sf"/>
</dbReference>
<keyword evidence="2" id="KW-0963">Cytoplasm</keyword>
<dbReference type="PANTHER" id="PTHR33449:SF1">
    <property type="entry name" value="NUCLEOID-ASSOCIATED PROTEIN YBAB"/>
    <property type="match status" value="1"/>
</dbReference>
<dbReference type="NCBIfam" id="TIGR00103">
    <property type="entry name" value="DNA_YbaB_EbfC"/>
    <property type="match status" value="1"/>
</dbReference>
<dbReference type="PIRSF" id="PIRSF004555">
    <property type="entry name" value="UCP004555"/>
    <property type="match status" value="1"/>
</dbReference>
<dbReference type="InterPro" id="IPR004401">
    <property type="entry name" value="YbaB/EbfC"/>
</dbReference>
<evidence type="ECO:0000256" key="2">
    <source>
        <dbReference type="HAMAP-Rule" id="MF_00274"/>
    </source>
</evidence>
<dbReference type="AlphaFoldDB" id="A0A1B1AN21"/>
<feature type="coiled-coil region" evidence="3">
    <location>
        <begin position="4"/>
        <end position="31"/>
    </location>
</feature>
<comment type="subunit">
    <text evidence="2">Homodimer.</text>
</comment>
<protein>
    <recommendedName>
        <fullName evidence="2">Nucleoid-associated protein ATE48_04180</fullName>
    </recommendedName>
</protein>
<dbReference type="RefSeq" id="WP_066774586.1">
    <property type="nucleotide sequence ID" value="NZ_CP013244.1"/>
</dbReference>
<comment type="function">
    <text evidence="2">Binds to DNA and alters its conformation. May be involved in regulation of gene expression, nucleoid organization and DNA protection.</text>
</comment>
<dbReference type="Gene3D" id="3.30.1310.10">
    <property type="entry name" value="Nucleoid-associated protein YbaB-like domain"/>
    <property type="match status" value="1"/>
</dbReference>
<dbReference type="STRING" id="1759059.ATE48_04180"/>
<dbReference type="GO" id="GO:0005829">
    <property type="term" value="C:cytosol"/>
    <property type="evidence" value="ECO:0007669"/>
    <property type="project" value="TreeGrafter"/>
</dbReference>
<dbReference type="KEGG" id="cbot:ATE48_04180"/>
<dbReference type="InParanoid" id="A0A1B1AN21"/>
<comment type="subcellular location">
    <subcellularLocation>
        <location evidence="2">Cytoplasm</location>
        <location evidence="2">Nucleoid</location>
    </subcellularLocation>
</comment>
<gene>
    <name evidence="4" type="ORF">ATE48_04180</name>
</gene>
<dbReference type="EMBL" id="CP013244">
    <property type="protein sequence ID" value="ANP47946.1"/>
    <property type="molecule type" value="Genomic_DNA"/>
</dbReference>
<proteinExistence type="inferred from homology"/>
<comment type="similarity">
    <text evidence="2">Belongs to the YbaB/EbfC family.</text>
</comment>